<name>X1QWG4_9ZZZZ</name>
<sequence>VRKFTHMPYEIVIVDNNSEDGSVEWLKEQEGVRAIMLNRNIGHGMGLDLALKNASRRFCLVLDIDAHLQRAGWDSELIALYKSVPERRLIAAGGGEPKPIHPCFV</sequence>
<dbReference type="InterPro" id="IPR001173">
    <property type="entry name" value="Glyco_trans_2-like"/>
</dbReference>
<comment type="caution">
    <text evidence="2">The sequence shown here is derived from an EMBL/GenBank/DDBJ whole genome shotgun (WGS) entry which is preliminary data.</text>
</comment>
<evidence type="ECO:0000313" key="2">
    <source>
        <dbReference type="EMBL" id="GAI72907.1"/>
    </source>
</evidence>
<protein>
    <recommendedName>
        <fullName evidence="1">Glycosyltransferase 2-like domain-containing protein</fullName>
    </recommendedName>
</protein>
<gene>
    <name evidence="2" type="ORF">S12H4_25142</name>
</gene>
<dbReference type="SUPFAM" id="SSF53448">
    <property type="entry name" value="Nucleotide-diphospho-sugar transferases"/>
    <property type="match status" value="1"/>
</dbReference>
<dbReference type="AlphaFoldDB" id="X1QWG4"/>
<dbReference type="InterPro" id="IPR029044">
    <property type="entry name" value="Nucleotide-diphossugar_trans"/>
</dbReference>
<accession>X1QWG4</accession>
<organism evidence="2">
    <name type="scientific">marine sediment metagenome</name>
    <dbReference type="NCBI Taxonomy" id="412755"/>
    <lineage>
        <taxon>unclassified sequences</taxon>
        <taxon>metagenomes</taxon>
        <taxon>ecological metagenomes</taxon>
    </lineage>
</organism>
<feature type="non-terminal residue" evidence="2">
    <location>
        <position position="1"/>
    </location>
</feature>
<feature type="domain" description="Glycosyltransferase 2-like" evidence="1">
    <location>
        <begin position="2"/>
        <end position="80"/>
    </location>
</feature>
<dbReference type="EMBL" id="BARW01013936">
    <property type="protein sequence ID" value="GAI72907.1"/>
    <property type="molecule type" value="Genomic_DNA"/>
</dbReference>
<reference evidence="2" key="1">
    <citation type="journal article" date="2014" name="Front. Microbiol.">
        <title>High frequency of phylogenetically diverse reductive dehalogenase-homologous genes in deep subseafloor sedimentary metagenomes.</title>
        <authorList>
            <person name="Kawai M."/>
            <person name="Futagami T."/>
            <person name="Toyoda A."/>
            <person name="Takaki Y."/>
            <person name="Nishi S."/>
            <person name="Hori S."/>
            <person name="Arai W."/>
            <person name="Tsubouchi T."/>
            <person name="Morono Y."/>
            <person name="Uchiyama I."/>
            <person name="Ito T."/>
            <person name="Fujiyama A."/>
            <person name="Inagaki F."/>
            <person name="Takami H."/>
        </authorList>
    </citation>
    <scope>NUCLEOTIDE SEQUENCE</scope>
    <source>
        <strain evidence="2">Expedition CK06-06</strain>
    </source>
</reference>
<dbReference type="Gene3D" id="3.90.550.10">
    <property type="entry name" value="Spore Coat Polysaccharide Biosynthesis Protein SpsA, Chain A"/>
    <property type="match status" value="1"/>
</dbReference>
<proteinExistence type="predicted"/>
<dbReference type="Pfam" id="PF00535">
    <property type="entry name" value="Glycos_transf_2"/>
    <property type="match status" value="1"/>
</dbReference>
<evidence type="ECO:0000259" key="1">
    <source>
        <dbReference type="Pfam" id="PF00535"/>
    </source>
</evidence>
<feature type="non-terminal residue" evidence="2">
    <location>
        <position position="105"/>
    </location>
</feature>